<evidence type="ECO:0000313" key="3">
    <source>
        <dbReference type="Proteomes" id="UP000235728"/>
    </source>
</evidence>
<proteinExistence type="predicted"/>
<dbReference type="AlphaFoldDB" id="A0A2N6NY03"/>
<evidence type="ECO:0000256" key="1">
    <source>
        <dbReference type="SAM" id="MobiDB-lite"/>
    </source>
</evidence>
<organism evidence="2 3">
    <name type="scientific">Beauveria bassiana</name>
    <name type="common">White muscardine disease fungus</name>
    <name type="synonym">Tritirachium shiotae</name>
    <dbReference type="NCBI Taxonomy" id="176275"/>
    <lineage>
        <taxon>Eukaryota</taxon>
        <taxon>Fungi</taxon>
        <taxon>Dikarya</taxon>
        <taxon>Ascomycota</taxon>
        <taxon>Pezizomycotina</taxon>
        <taxon>Sordariomycetes</taxon>
        <taxon>Hypocreomycetidae</taxon>
        <taxon>Hypocreales</taxon>
        <taxon>Cordycipitaceae</taxon>
        <taxon>Beauveria</taxon>
    </lineage>
</organism>
<dbReference type="EMBL" id="MRVG01000002">
    <property type="protein sequence ID" value="PMB72155.1"/>
    <property type="molecule type" value="Genomic_DNA"/>
</dbReference>
<feature type="region of interest" description="Disordered" evidence="1">
    <location>
        <begin position="1"/>
        <end position="60"/>
    </location>
</feature>
<protein>
    <submittedName>
        <fullName evidence="2">Uncharacterized protein</fullName>
    </submittedName>
</protein>
<gene>
    <name evidence="2" type="ORF">BM221_002255</name>
</gene>
<comment type="caution">
    <text evidence="2">The sequence shown here is derived from an EMBL/GenBank/DDBJ whole genome shotgun (WGS) entry which is preliminary data.</text>
</comment>
<accession>A0A2N6NY03</accession>
<sequence length="60" mass="6831">MASMRRNTSHHLNFAKQAHREPIRDEATWRGVHACPQLKRQGSQEQPRAAKSQAEAKPAK</sequence>
<evidence type="ECO:0000313" key="2">
    <source>
        <dbReference type="EMBL" id="PMB72155.1"/>
    </source>
</evidence>
<feature type="compositionally biased region" description="Basic and acidic residues" evidence="1">
    <location>
        <begin position="18"/>
        <end position="28"/>
    </location>
</feature>
<reference evidence="2 3" key="1">
    <citation type="journal article" date="2016" name="Appl. Microbiol. Biotechnol.">
        <title>Characterization of T-DNA insertion mutants with decreased virulence in the entomopathogenic fungus Beauveria bassiana JEF-007.</title>
        <authorList>
            <person name="Kim S."/>
            <person name="Lee S.J."/>
            <person name="Nai Y.S."/>
            <person name="Yu J.S."/>
            <person name="Lee M.R."/>
            <person name="Yang Y.T."/>
            <person name="Kim J.S."/>
        </authorList>
    </citation>
    <scope>NUCLEOTIDE SEQUENCE [LARGE SCALE GENOMIC DNA]</scope>
    <source>
        <strain evidence="2 3">JEF-007</strain>
    </source>
</reference>
<dbReference type="Proteomes" id="UP000235728">
    <property type="component" value="Unassembled WGS sequence"/>
</dbReference>
<name>A0A2N6NY03_BEABA</name>